<dbReference type="RefSeq" id="WP_343912401.1">
    <property type="nucleotide sequence ID" value="NZ_BAAAGE010000002.1"/>
</dbReference>
<evidence type="ECO:0008006" key="3">
    <source>
        <dbReference type="Google" id="ProtNLM"/>
    </source>
</evidence>
<evidence type="ECO:0000313" key="2">
    <source>
        <dbReference type="Proteomes" id="UP001501758"/>
    </source>
</evidence>
<organism evidence="1 2">
    <name type="scientific">Aquimarina litoralis</name>
    <dbReference type="NCBI Taxonomy" id="584605"/>
    <lineage>
        <taxon>Bacteria</taxon>
        <taxon>Pseudomonadati</taxon>
        <taxon>Bacteroidota</taxon>
        <taxon>Flavobacteriia</taxon>
        <taxon>Flavobacteriales</taxon>
        <taxon>Flavobacteriaceae</taxon>
        <taxon>Aquimarina</taxon>
    </lineage>
</organism>
<name>A0ABN1IUD5_9FLAO</name>
<evidence type="ECO:0000313" key="1">
    <source>
        <dbReference type="EMBL" id="GAA0721307.1"/>
    </source>
</evidence>
<reference evidence="1 2" key="1">
    <citation type="journal article" date="2019" name="Int. J. Syst. Evol. Microbiol.">
        <title>The Global Catalogue of Microorganisms (GCM) 10K type strain sequencing project: providing services to taxonomists for standard genome sequencing and annotation.</title>
        <authorList>
            <consortium name="The Broad Institute Genomics Platform"/>
            <consortium name="The Broad Institute Genome Sequencing Center for Infectious Disease"/>
            <person name="Wu L."/>
            <person name="Ma J."/>
        </authorList>
    </citation>
    <scope>NUCLEOTIDE SEQUENCE [LARGE SCALE GENOMIC DNA]</scope>
    <source>
        <strain evidence="1 2">JCM 15974</strain>
    </source>
</reference>
<accession>A0ABN1IUD5</accession>
<comment type="caution">
    <text evidence="1">The sequence shown here is derived from an EMBL/GenBank/DDBJ whole genome shotgun (WGS) entry which is preliminary data.</text>
</comment>
<dbReference type="EMBL" id="BAAAGE010000002">
    <property type="protein sequence ID" value="GAA0721307.1"/>
    <property type="molecule type" value="Genomic_DNA"/>
</dbReference>
<proteinExistence type="predicted"/>
<gene>
    <name evidence="1" type="ORF">GCM10009430_22420</name>
</gene>
<sequence length="238" mass="28255">MSKELELLRIELNKYHPELLRLEKNSLIPDPEPMFSELNLLFKDDERSCVVIRYGYEKKYRCIFEWDDCTIFEILSDDIKKLGEILLSWVYEKSVPSKMKVQFPEITFGIVAEYYEKGEGVKGEFIESWNLIEKYYGDFSGSWSENGQDALRLIKEMRKLGLDEELRAGQSLWFFILSRSRRHGLHKDTPYIEITFLGNNKMAVKSYLNGKEKRKQCEVTYKEYLQKEVKELLAKKIQ</sequence>
<protein>
    <recommendedName>
        <fullName evidence="3">Phage protein</fullName>
    </recommendedName>
</protein>
<dbReference type="Proteomes" id="UP001501758">
    <property type="component" value="Unassembled WGS sequence"/>
</dbReference>
<keyword evidence="2" id="KW-1185">Reference proteome</keyword>